<proteinExistence type="predicted"/>
<organism evidence="1 2">
    <name type="scientific">Cylindrodendrum hubeiense</name>
    <dbReference type="NCBI Taxonomy" id="595255"/>
    <lineage>
        <taxon>Eukaryota</taxon>
        <taxon>Fungi</taxon>
        <taxon>Dikarya</taxon>
        <taxon>Ascomycota</taxon>
        <taxon>Pezizomycotina</taxon>
        <taxon>Sordariomycetes</taxon>
        <taxon>Hypocreomycetidae</taxon>
        <taxon>Hypocreales</taxon>
        <taxon>Nectriaceae</taxon>
        <taxon>Cylindrodendrum</taxon>
    </lineage>
</organism>
<sequence length="468" mass="48731">MSSSDVQQADADLWLAYGVQLKNAVSQSGSIGPNNRFYIAPLSAAGIAAGKKINVAIQNNGVFTAGDTLLDLDQPVFLPSRQSYFQRMVSYANSVDLHADNNTGAQVRYNDAQAKATSAQTFFTNTKIAASGAYKAEVAAGLTTLPFFVWVVQNYPQLAAAQNANSAASAVLAAASAAMDGPMASIVGQYQSNLTLANSLGLVQGFNMECSTASADQINAGQAGTANAPIYNPTYQIDAQYAQLVDSWISTFPQNKKSPKTFTFKASDASKSSWSDLGYSNSSVQVTGSYCIFFSATFTENNTVVIKNLSAEELGSDLEVTITATDLGSFQITPGAKWNPSQLAGMPIVANADPNLSKPMAFVNQAVLAYGVGMQVNLSSSASSTINSYLQKAQSTGGSASIFGFNIGLGGSASSSQTSTTTFDQVKKASSGTSLVIPPADNAYPTLLAAFGQAIPLPGTESVTSISR</sequence>
<keyword evidence="2" id="KW-1185">Reference proteome</keyword>
<dbReference type="Proteomes" id="UP000722485">
    <property type="component" value="Unassembled WGS sequence"/>
</dbReference>
<name>A0A9P5LGX7_9HYPO</name>
<evidence type="ECO:0000313" key="2">
    <source>
        <dbReference type="Proteomes" id="UP000722485"/>
    </source>
</evidence>
<reference evidence="1" key="1">
    <citation type="submission" date="2020-03" db="EMBL/GenBank/DDBJ databases">
        <title>Draft Genome Sequence of Cylindrodendrum hubeiense.</title>
        <authorList>
            <person name="Buettner E."/>
            <person name="Kellner H."/>
        </authorList>
    </citation>
    <scope>NUCLEOTIDE SEQUENCE</scope>
    <source>
        <strain evidence="1">IHI 201604</strain>
    </source>
</reference>
<protein>
    <submittedName>
        <fullName evidence="1">Uncharacterized protein</fullName>
    </submittedName>
</protein>
<comment type="caution">
    <text evidence="1">The sequence shown here is derived from an EMBL/GenBank/DDBJ whole genome shotgun (WGS) entry which is preliminary data.</text>
</comment>
<dbReference type="AlphaFoldDB" id="A0A9P5LGX7"/>
<accession>A0A9P5LGX7</accession>
<dbReference type="OrthoDB" id="4842781at2759"/>
<evidence type="ECO:0000313" key="1">
    <source>
        <dbReference type="EMBL" id="KAF7550280.1"/>
    </source>
</evidence>
<gene>
    <name evidence="1" type="ORF">G7Z17_g5833</name>
</gene>
<dbReference type="EMBL" id="JAANBB010000102">
    <property type="protein sequence ID" value="KAF7550280.1"/>
    <property type="molecule type" value="Genomic_DNA"/>
</dbReference>